<proteinExistence type="predicted"/>
<gene>
    <name evidence="2" type="ORF">H9647_07395</name>
</gene>
<protein>
    <submittedName>
        <fullName evidence="2">GNAT family N-acetyltransferase</fullName>
    </submittedName>
</protein>
<sequence>MTSWIIRSELPSDFHAIAELHALAFAYNFGMGETALVSALRTRKTFDSELSLICIKNDQVIGHILFTPQEVQIEGNKVKNLILAPLSVHPDYQKLGIGSALITEGLHRAQQKGYELSTVLGHPHFYRRFGFRSNAWMDEKVKIPLETIFVTESEPFLRERRVESSDLPKLYDMWETTYGHSSFSILPGHSLLDWISPSNTIRASSILIGEDLAGYIRYSERDPNSITMFIARDREAFVYITYYLKGKLNPLQNTHLLLPISSLSPLLRQLDWVYDVTQKTYAEYMVSVLNGPSRPRLLSYFKDIHKGTRTRGYLIWPTEFDLC</sequence>
<evidence type="ECO:0000313" key="3">
    <source>
        <dbReference type="Proteomes" id="UP000608071"/>
    </source>
</evidence>
<evidence type="ECO:0000313" key="2">
    <source>
        <dbReference type="EMBL" id="MBD7967882.1"/>
    </source>
</evidence>
<name>A0ABR8SWJ8_9BACL</name>
<reference evidence="2 3" key="1">
    <citation type="submission" date="2020-08" db="EMBL/GenBank/DDBJ databases">
        <title>A Genomic Blueprint of the Chicken Gut Microbiome.</title>
        <authorList>
            <person name="Gilroy R."/>
            <person name="Ravi A."/>
            <person name="Getino M."/>
            <person name="Pursley I."/>
            <person name="Horton D.L."/>
            <person name="Alikhan N.-F."/>
            <person name="Baker D."/>
            <person name="Gharbi K."/>
            <person name="Hall N."/>
            <person name="Watson M."/>
            <person name="Adriaenssens E.M."/>
            <person name="Foster-Nyarko E."/>
            <person name="Jarju S."/>
            <person name="Secka A."/>
            <person name="Antonio M."/>
            <person name="Oren A."/>
            <person name="Chaudhuri R."/>
            <person name="La Ragione R.M."/>
            <person name="Hildebrand F."/>
            <person name="Pallen M.J."/>
        </authorList>
    </citation>
    <scope>NUCLEOTIDE SEQUENCE [LARGE SCALE GENOMIC DNA]</scope>
    <source>
        <strain evidence="2 3">Sa2BVA9</strain>
    </source>
</reference>
<organism evidence="2 3">
    <name type="scientific">Paenibacillus gallinarum</name>
    <dbReference type="NCBI Taxonomy" id="2762232"/>
    <lineage>
        <taxon>Bacteria</taxon>
        <taxon>Bacillati</taxon>
        <taxon>Bacillota</taxon>
        <taxon>Bacilli</taxon>
        <taxon>Bacillales</taxon>
        <taxon>Paenibacillaceae</taxon>
        <taxon>Paenibacillus</taxon>
    </lineage>
</organism>
<dbReference type="EMBL" id="JACSQL010000002">
    <property type="protein sequence ID" value="MBD7967882.1"/>
    <property type="molecule type" value="Genomic_DNA"/>
</dbReference>
<dbReference type="RefSeq" id="WP_191799104.1">
    <property type="nucleotide sequence ID" value="NZ_JACSQL010000002.1"/>
</dbReference>
<dbReference type="CDD" id="cd04301">
    <property type="entry name" value="NAT_SF"/>
    <property type="match status" value="1"/>
</dbReference>
<feature type="domain" description="N-acetyltransferase" evidence="1">
    <location>
        <begin position="4"/>
        <end position="151"/>
    </location>
</feature>
<accession>A0ABR8SWJ8</accession>
<evidence type="ECO:0000259" key="1">
    <source>
        <dbReference type="PROSITE" id="PS51186"/>
    </source>
</evidence>
<dbReference type="InterPro" id="IPR016181">
    <property type="entry name" value="Acyl_CoA_acyltransferase"/>
</dbReference>
<dbReference type="Proteomes" id="UP000608071">
    <property type="component" value="Unassembled WGS sequence"/>
</dbReference>
<dbReference type="Gene3D" id="3.40.630.30">
    <property type="match status" value="1"/>
</dbReference>
<keyword evidence="3" id="KW-1185">Reference proteome</keyword>
<dbReference type="InterPro" id="IPR000182">
    <property type="entry name" value="GNAT_dom"/>
</dbReference>
<dbReference type="PROSITE" id="PS51186">
    <property type="entry name" value="GNAT"/>
    <property type="match status" value="1"/>
</dbReference>
<dbReference type="SUPFAM" id="SSF55729">
    <property type="entry name" value="Acyl-CoA N-acyltransferases (Nat)"/>
    <property type="match status" value="1"/>
</dbReference>
<comment type="caution">
    <text evidence="2">The sequence shown here is derived from an EMBL/GenBank/DDBJ whole genome shotgun (WGS) entry which is preliminary data.</text>
</comment>
<dbReference type="Pfam" id="PF13527">
    <property type="entry name" value="Acetyltransf_9"/>
    <property type="match status" value="1"/>
</dbReference>